<dbReference type="CDD" id="cd07185">
    <property type="entry name" value="OmpA_C-like"/>
    <property type="match status" value="1"/>
</dbReference>
<evidence type="ECO:0000256" key="4">
    <source>
        <dbReference type="PROSITE-ProRule" id="PRU00339"/>
    </source>
</evidence>
<keyword evidence="9" id="KW-0966">Cell projection</keyword>
<evidence type="ECO:0000313" key="9">
    <source>
        <dbReference type="EMBL" id="AWI25471.1"/>
    </source>
</evidence>
<dbReference type="Proteomes" id="UP000244937">
    <property type="component" value="Chromosome"/>
</dbReference>
<keyword evidence="3" id="KW-0998">Cell outer membrane</keyword>
<dbReference type="SUPFAM" id="SSF82171">
    <property type="entry name" value="DPP6 N-terminal domain-like"/>
    <property type="match status" value="1"/>
</dbReference>
<dbReference type="SUPFAM" id="SSF48452">
    <property type="entry name" value="TPR-like"/>
    <property type="match status" value="1"/>
</dbReference>
<name>A0A2S1SGH3_9FLAO</name>
<keyword evidence="7" id="KW-0732">Signal</keyword>
<dbReference type="InterPro" id="IPR006664">
    <property type="entry name" value="OMP_bac"/>
</dbReference>
<dbReference type="Gene3D" id="2.60.40.1120">
    <property type="entry name" value="Carboxypeptidase-like, regulatory domain"/>
    <property type="match status" value="1"/>
</dbReference>
<dbReference type="PANTHER" id="PTHR30329">
    <property type="entry name" value="STATOR ELEMENT OF FLAGELLAR MOTOR COMPLEX"/>
    <property type="match status" value="1"/>
</dbReference>
<evidence type="ECO:0000256" key="5">
    <source>
        <dbReference type="PROSITE-ProRule" id="PRU00473"/>
    </source>
</evidence>
<dbReference type="EMBL" id="CP029187">
    <property type="protein sequence ID" value="AWI25471.1"/>
    <property type="molecule type" value="Genomic_DNA"/>
</dbReference>
<evidence type="ECO:0000256" key="2">
    <source>
        <dbReference type="ARBA" id="ARBA00023136"/>
    </source>
</evidence>
<evidence type="ECO:0000256" key="6">
    <source>
        <dbReference type="SAM" id="Coils"/>
    </source>
</evidence>
<dbReference type="InterPro" id="IPR019734">
    <property type="entry name" value="TPR_rpt"/>
</dbReference>
<comment type="subcellular location">
    <subcellularLocation>
        <location evidence="1">Cell outer membrane</location>
    </subcellularLocation>
</comment>
<evidence type="ECO:0000256" key="1">
    <source>
        <dbReference type="ARBA" id="ARBA00004442"/>
    </source>
</evidence>
<organism evidence="9 10">
    <name type="scientific">Flavobacterium pallidum</name>
    <dbReference type="NCBI Taxonomy" id="2172098"/>
    <lineage>
        <taxon>Bacteria</taxon>
        <taxon>Pseudomonadati</taxon>
        <taxon>Bacteroidota</taxon>
        <taxon>Flavobacteriia</taxon>
        <taxon>Flavobacteriales</taxon>
        <taxon>Flavobacteriaceae</taxon>
        <taxon>Flavobacterium</taxon>
    </lineage>
</organism>
<sequence length="688" mass="78182">MKKVFLILVLFSCFGVRAQEFAEQRAKRLFERTYYSDALPLYEELVKDSQSLEVLRNLSDCYYYTNDIENALRYYRLLLSAFPNIDAEYQFRYIQCLKATGNYDKANELMRKKIKAPEALEAFEKKLHELDNISGIGERFEIHNLKINTKNSEFGAIKSGDKIVFAAIVNDAAAKKYKWNGEQYLDLFSIPSTEATVAAPFPAEINTVMHEADAVFTKDGRTMYFTRNNFKNGKRVKNAKKISTMQIFRAELVDGKWSNITSLPFNNDNYSVEHPALSNDEQTLYFASDMPGTLGSFDIFSVQINGNNYGVPENLGNKINTSRKEQFPFVSKDNKLYFSSNGHLGFGLMDVFVADIHNDGFGVPLNVGLPVNSGYDDFAFNIDSETREGFFASDRPGGNGGDDIYGLVETKPLIVRDCMQLISGIISDVDTKLPLDRATVVLQDKNKNEITRKVTETDGKFSFEGNCEESYVVLASKEAYSSDSRNLTLSKIRDKVNDASMALKSDAAVKKEQDALAEKEKMELAEKQKDLAEKQKQQLEKDKQLAVVKKKEKEEAILSKEKDVVRDKDRLLIKTDPIYFDYDLWYIRKESKPILDRVIALMKKYPDMVVEIGSHTDVRGNNAYNLELSSKRAASTRDYFLKMGIPAARISARGYGETVPIIQCIPDHSCTEEQHELNRRSEFVIKNL</sequence>
<dbReference type="SUPFAM" id="SSF49478">
    <property type="entry name" value="Cna protein B-type domain"/>
    <property type="match status" value="1"/>
</dbReference>
<feature type="coiled-coil region" evidence="6">
    <location>
        <begin position="508"/>
        <end position="556"/>
    </location>
</feature>
<keyword evidence="9" id="KW-0969">Cilium</keyword>
<dbReference type="PANTHER" id="PTHR30329:SF21">
    <property type="entry name" value="LIPOPROTEIN YIAD-RELATED"/>
    <property type="match status" value="1"/>
</dbReference>
<dbReference type="RefSeq" id="WP_108903261.1">
    <property type="nucleotide sequence ID" value="NZ_CP029187.1"/>
</dbReference>
<dbReference type="Gene3D" id="2.120.10.30">
    <property type="entry name" value="TolB, C-terminal domain"/>
    <property type="match status" value="1"/>
</dbReference>
<dbReference type="PROSITE" id="PS51123">
    <property type="entry name" value="OMPA_2"/>
    <property type="match status" value="1"/>
</dbReference>
<dbReference type="Pfam" id="PF07676">
    <property type="entry name" value="PD40"/>
    <property type="match status" value="3"/>
</dbReference>
<dbReference type="Gene3D" id="1.25.40.10">
    <property type="entry name" value="Tetratricopeptide repeat domain"/>
    <property type="match status" value="1"/>
</dbReference>
<dbReference type="OrthoDB" id="9809364at2"/>
<gene>
    <name evidence="9" type="ORF">HYN49_05930</name>
</gene>
<dbReference type="InterPro" id="IPR050330">
    <property type="entry name" value="Bact_OuterMem_StrucFunc"/>
</dbReference>
<dbReference type="Gene3D" id="3.30.1330.60">
    <property type="entry name" value="OmpA-like domain"/>
    <property type="match status" value="1"/>
</dbReference>
<keyword evidence="9" id="KW-0282">Flagellum</keyword>
<keyword evidence="10" id="KW-1185">Reference proteome</keyword>
<dbReference type="InterPro" id="IPR011042">
    <property type="entry name" value="6-blade_b-propeller_TolB-like"/>
</dbReference>
<dbReference type="KEGG" id="fpal:HYN49_05930"/>
<feature type="signal peptide" evidence="7">
    <location>
        <begin position="1"/>
        <end position="18"/>
    </location>
</feature>
<evidence type="ECO:0000259" key="8">
    <source>
        <dbReference type="PROSITE" id="PS51123"/>
    </source>
</evidence>
<feature type="repeat" description="TPR" evidence="4">
    <location>
        <begin position="52"/>
        <end position="85"/>
    </location>
</feature>
<evidence type="ECO:0000256" key="3">
    <source>
        <dbReference type="ARBA" id="ARBA00023237"/>
    </source>
</evidence>
<accession>A0A2S1SGH3</accession>
<dbReference type="PROSITE" id="PS50005">
    <property type="entry name" value="TPR"/>
    <property type="match status" value="1"/>
</dbReference>
<evidence type="ECO:0000313" key="10">
    <source>
        <dbReference type="Proteomes" id="UP000244937"/>
    </source>
</evidence>
<dbReference type="InterPro" id="IPR011990">
    <property type="entry name" value="TPR-like_helical_dom_sf"/>
</dbReference>
<reference evidence="9 10" key="1">
    <citation type="submission" date="2018-05" db="EMBL/GenBank/DDBJ databases">
        <title>Genome sequencing of Flavobacterium sp. HYN0049.</title>
        <authorList>
            <person name="Yi H."/>
            <person name="Baek C."/>
        </authorList>
    </citation>
    <scope>NUCLEOTIDE SEQUENCE [LARGE SCALE GENOMIC DNA]</scope>
    <source>
        <strain evidence="9 10">HYN0049</strain>
    </source>
</reference>
<keyword evidence="2 5" id="KW-0472">Membrane</keyword>
<dbReference type="Pfam" id="PF00691">
    <property type="entry name" value="OmpA"/>
    <property type="match status" value="1"/>
</dbReference>
<dbReference type="InterPro" id="IPR011659">
    <property type="entry name" value="WD40"/>
</dbReference>
<dbReference type="InterPro" id="IPR036737">
    <property type="entry name" value="OmpA-like_sf"/>
</dbReference>
<dbReference type="PRINTS" id="PR01021">
    <property type="entry name" value="OMPADOMAIN"/>
</dbReference>
<dbReference type="AlphaFoldDB" id="A0A2S1SGH3"/>
<protein>
    <submittedName>
        <fullName evidence="9">Flagellar motor protein MotB</fullName>
    </submittedName>
</protein>
<dbReference type="InterPro" id="IPR006665">
    <property type="entry name" value="OmpA-like"/>
</dbReference>
<keyword evidence="6" id="KW-0175">Coiled coil</keyword>
<keyword evidence="4" id="KW-0802">TPR repeat</keyword>
<feature type="chain" id="PRO_5015764230" evidence="7">
    <location>
        <begin position="19"/>
        <end position="688"/>
    </location>
</feature>
<proteinExistence type="predicted"/>
<evidence type="ECO:0000256" key="7">
    <source>
        <dbReference type="SAM" id="SignalP"/>
    </source>
</evidence>
<dbReference type="GO" id="GO:0009279">
    <property type="term" value="C:cell outer membrane"/>
    <property type="evidence" value="ECO:0007669"/>
    <property type="project" value="UniProtKB-SubCell"/>
</dbReference>
<feature type="domain" description="OmpA-like" evidence="8">
    <location>
        <begin position="567"/>
        <end position="688"/>
    </location>
</feature>
<dbReference type="SUPFAM" id="SSF103088">
    <property type="entry name" value="OmpA-like"/>
    <property type="match status" value="1"/>
</dbReference>